<dbReference type="Pfam" id="PF05673">
    <property type="entry name" value="DUF815"/>
    <property type="match status" value="1"/>
</dbReference>
<name>A0A0A0BFE3_9GAMM</name>
<gene>
    <name evidence="2" type="ORF">LP43_1622</name>
</gene>
<dbReference type="Gene3D" id="3.40.50.300">
    <property type="entry name" value="P-loop containing nucleotide triphosphate hydrolases"/>
    <property type="match status" value="1"/>
</dbReference>
<dbReference type="Proteomes" id="UP000029999">
    <property type="component" value="Unassembled WGS sequence"/>
</dbReference>
<evidence type="ECO:0000313" key="2">
    <source>
        <dbReference type="EMBL" id="KGM06402.1"/>
    </source>
</evidence>
<dbReference type="InterPro" id="IPR003593">
    <property type="entry name" value="AAA+_ATPase"/>
</dbReference>
<reference evidence="2 3" key="1">
    <citation type="submission" date="2014-09" db="EMBL/GenBank/DDBJ databases">
        <authorList>
            <person name="Grob C."/>
            <person name="Taubert M."/>
            <person name="Howat A.M."/>
            <person name="Burns O.J."/>
            <person name="Dixon J.L."/>
            <person name="Chen Y."/>
            <person name="Murrell J.C."/>
        </authorList>
    </citation>
    <scope>NUCLEOTIDE SEQUENCE [LARGE SCALE GENOMIC DNA]</scope>
    <source>
        <strain evidence="2">L4</strain>
    </source>
</reference>
<comment type="caution">
    <text evidence="2">The sequence shown here is derived from an EMBL/GenBank/DDBJ whole genome shotgun (WGS) entry which is preliminary data.</text>
</comment>
<dbReference type="SMART" id="SM00382">
    <property type="entry name" value="AAA"/>
    <property type="match status" value="1"/>
</dbReference>
<proteinExistence type="predicted"/>
<dbReference type="EMBL" id="JRQD01000004">
    <property type="protein sequence ID" value="KGM06402.1"/>
    <property type="molecule type" value="Genomic_DNA"/>
</dbReference>
<dbReference type="PANTHER" id="PTHR42935:SF1">
    <property type="entry name" value="SLR0930 PROTEIN"/>
    <property type="match status" value="1"/>
</dbReference>
<feature type="domain" description="AAA+ ATPase" evidence="1">
    <location>
        <begin position="56"/>
        <end position="184"/>
    </location>
</feature>
<sequence>MRIDWHQSYAAIWRSHSNKLKPVHRLDPVRLADLKGIDKQKQAIVDNTQHFIDGKTSNHALLWGARGTGKSSLIKALLNELAPSGLRVVQVDKDDLGYLPEILDALELEDEQFRFIILCDDLSFEEGESSYKPLKTLLEGGLELPPDHVRLYATSNRRHLLPEKKSENQLSGLVDGEIHYADSLEDKLALSDRFGLTLSFYPANWESYFDIVMSLFNGVTVDKEQLHEAARLYAMGRGSHSGRTARQFYQFYRASLTD</sequence>
<dbReference type="STRING" id="392484.LP43_1622"/>
<accession>A0A0A0BFE3</accession>
<protein>
    <recommendedName>
        <fullName evidence="1">AAA+ ATPase domain-containing protein</fullName>
    </recommendedName>
</protein>
<organism evidence="2 3">
    <name type="scientific">Methylophaga thiooxydans</name>
    <dbReference type="NCBI Taxonomy" id="392484"/>
    <lineage>
        <taxon>Bacteria</taxon>
        <taxon>Pseudomonadati</taxon>
        <taxon>Pseudomonadota</taxon>
        <taxon>Gammaproteobacteria</taxon>
        <taxon>Thiotrichales</taxon>
        <taxon>Piscirickettsiaceae</taxon>
        <taxon>Methylophaga</taxon>
    </lineage>
</organism>
<evidence type="ECO:0000259" key="1">
    <source>
        <dbReference type="SMART" id="SM00382"/>
    </source>
</evidence>
<dbReference type="RefSeq" id="WP_036314109.1">
    <property type="nucleotide sequence ID" value="NZ_JRQD01000004.1"/>
</dbReference>
<dbReference type="InterPro" id="IPR027417">
    <property type="entry name" value="P-loop_NTPase"/>
</dbReference>
<dbReference type="PANTHER" id="PTHR42935">
    <property type="entry name" value="SLR0930 PROTEIN"/>
    <property type="match status" value="1"/>
</dbReference>
<dbReference type="InterPro" id="IPR008533">
    <property type="entry name" value="DUF815"/>
</dbReference>
<dbReference type="AlphaFoldDB" id="A0A0A0BFE3"/>
<evidence type="ECO:0000313" key="3">
    <source>
        <dbReference type="Proteomes" id="UP000029999"/>
    </source>
</evidence>
<dbReference type="CDD" id="cd00009">
    <property type="entry name" value="AAA"/>
    <property type="match status" value="1"/>
</dbReference>
<dbReference type="SUPFAM" id="SSF52540">
    <property type="entry name" value="P-loop containing nucleoside triphosphate hydrolases"/>
    <property type="match status" value="1"/>
</dbReference>